<name>A0AAW1Q4U6_9CHLO</name>
<evidence type="ECO:0008006" key="3">
    <source>
        <dbReference type="Google" id="ProtNLM"/>
    </source>
</evidence>
<sequence length="202" mass="22711">MPCVQLSARPSLSASETQNHFQYRRGSRLARQTLICVARNRLLFRSNEVQQNKCLLYSGDSRHQHLTEVLKVKQGDPVKVGVVGGNRCTAEVTQLGQAIELTWKDWQAPLPASRVDLLLAMPRPRVMKRLWTHLATLGMGTILITGAQRVEKVYFSSRALRPPVLYEDIIKGLEQAGDTRLPEVIMGAAASRLRCRYRFSAS</sequence>
<dbReference type="Proteomes" id="UP001489004">
    <property type="component" value="Unassembled WGS sequence"/>
</dbReference>
<dbReference type="EMBL" id="JALJOR010000006">
    <property type="protein sequence ID" value="KAK9815573.1"/>
    <property type="molecule type" value="Genomic_DNA"/>
</dbReference>
<dbReference type="AlphaFoldDB" id="A0AAW1Q4U6"/>
<evidence type="ECO:0000313" key="2">
    <source>
        <dbReference type="Proteomes" id="UP001489004"/>
    </source>
</evidence>
<comment type="caution">
    <text evidence="1">The sequence shown here is derived from an EMBL/GenBank/DDBJ whole genome shotgun (WGS) entry which is preliminary data.</text>
</comment>
<reference evidence="1 2" key="1">
    <citation type="journal article" date="2024" name="Nat. Commun.">
        <title>Phylogenomics reveals the evolutionary origins of lichenization in chlorophyte algae.</title>
        <authorList>
            <person name="Puginier C."/>
            <person name="Libourel C."/>
            <person name="Otte J."/>
            <person name="Skaloud P."/>
            <person name="Haon M."/>
            <person name="Grisel S."/>
            <person name="Petersen M."/>
            <person name="Berrin J.G."/>
            <person name="Delaux P.M."/>
            <person name="Dal Grande F."/>
            <person name="Keller J."/>
        </authorList>
    </citation>
    <scope>NUCLEOTIDE SEQUENCE [LARGE SCALE GENOMIC DNA]</scope>
    <source>
        <strain evidence="1 2">SAG 2043</strain>
    </source>
</reference>
<gene>
    <name evidence="1" type="ORF">WJX72_006074</name>
</gene>
<proteinExistence type="predicted"/>
<dbReference type="InterPro" id="IPR029028">
    <property type="entry name" value="Alpha/beta_knot_MTases"/>
</dbReference>
<keyword evidence="2" id="KW-1185">Reference proteome</keyword>
<protein>
    <recommendedName>
        <fullName evidence="3">16S rRNA (uracil(1498)-N(3))-methyltransferase</fullName>
    </recommendedName>
</protein>
<organism evidence="1 2">
    <name type="scientific">[Myrmecia] bisecta</name>
    <dbReference type="NCBI Taxonomy" id="41462"/>
    <lineage>
        <taxon>Eukaryota</taxon>
        <taxon>Viridiplantae</taxon>
        <taxon>Chlorophyta</taxon>
        <taxon>core chlorophytes</taxon>
        <taxon>Trebouxiophyceae</taxon>
        <taxon>Trebouxiales</taxon>
        <taxon>Trebouxiaceae</taxon>
        <taxon>Myrmecia</taxon>
    </lineage>
</organism>
<dbReference type="SUPFAM" id="SSF75217">
    <property type="entry name" value="alpha/beta knot"/>
    <property type="match status" value="1"/>
</dbReference>
<evidence type="ECO:0000313" key="1">
    <source>
        <dbReference type="EMBL" id="KAK9815573.1"/>
    </source>
</evidence>
<dbReference type="Gene3D" id="3.40.1280.10">
    <property type="match status" value="1"/>
</dbReference>
<accession>A0AAW1Q4U6</accession>
<dbReference type="InterPro" id="IPR029026">
    <property type="entry name" value="tRNA_m1G_MTases_N"/>
</dbReference>